<name>A0ABQ1UZ54_9BACT</name>
<comment type="caution">
    <text evidence="1">The sequence shown here is derived from an EMBL/GenBank/DDBJ whole genome shotgun (WGS) entry which is preliminary data.</text>
</comment>
<dbReference type="EMBL" id="BMIU01000008">
    <property type="protein sequence ID" value="GGF31116.1"/>
    <property type="molecule type" value="Genomic_DNA"/>
</dbReference>
<protein>
    <submittedName>
        <fullName evidence="1">Uncharacterized protein</fullName>
    </submittedName>
</protein>
<organism evidence="1 2">
    <name type="scientific">Echinicola rosea</name>
    <dbReference type="NCBI Taxonomy" id="1807691"/>
    <lineage>
        <taxon>Bacteria</taxon>
        <taxon>Pseudomonadati</taxon>
        <taxon>Bacteroidota</taxon>
        <taxon>Cytophagia</taxon>
        <taxon>Cytophagales</taxon>
        <taxon>Cyclobacteriaceae</taxon>
        <taxon>Echinicola</taxon>
    </lineage>
</organism>
<proteinExistence type="predicted"/>
<dbReference type="RefSeq" id="WP_137403407.1">
    <property type="nucleotide sequence ID" value="NZ_BMIU01000008.1"/>
</dbReference>
<evidence type="ECO:0000313" key="2">
    <source>
        <dbReference type="Proteomes" id="UP000647339"/>
    </source>
</evidence>
<accession>A0ABQ1UZ54</accession>
<sequence length="71" mass="8030">MILVFKTSIEDESEVDKIAPSLDHLLGNNGSWNVDLEDCDNILRVVTDHHDVNEIALVLLSKGYFCEELED</sequence>
<reference evidence="2" key="1">
    <citation type="journal article" date="2019" name="Int. J. Syst. Evol. Microbiol.">
        <title>The Global Catalogue of Microorganisms (GCM) 10K type strain sequencing project: providing services to taxonomists for standard genome sequencing and annotation.</title>
        <authorList>
            <consortium name="The Broad Institute Genomics Platform"/>
            <consortium name="The Broad Institute Genome Sequencing Center for Infectious Disease"/>
            <person name="Wu L."/>
            <person name="Ma J."/>
        </authorList>
    </citation>
    <scope>NUCLEOTIDE SEQUENCE [LARGE SCALE GENOMIC DNA]</scope>
    <source>
        <strain evidence="2">CGMCC 1.15407</strain>
    </source>
</reference>
<evidence type="ECO:0000313" key="1">
    <source>
        <dbReference type="EMBL" id="GGF31116.1"/>
    </source>
</evidence>
<dbReference type="Proteomes" id="UP000647339">
    <property type="component" value="Unassembled WGS sequence"/>
</dbReference>
<gene>
    <name evidence="1" type="ORF">GCM10011339_19120</name>
</gene>
<keyword evidence="2" id="KW-1185">Reference proteome</keyword>